<dbReference type="InterPro" id="IPR036237">
    <property type="entry name" value="Xyl_isomerase-like_sf"/>
</dbReference>
<dbReference type="Pfam" id="PF01261">
    <property type="entry name" value="AP_endonuc_2"/>
    <property type="match status" value="1"/>
</dbReference>
<keyword evidence="2" id="KW-0413">Isomerase</keyword>
<dbReference type="Proteomes" id="UP001595772">
    <property type="component" value="Unassembled WGS sequence"/>
</dbReference>
<sequence>MKVFFASSLCWDYPPIEVIAIAKEYKIQGLELWAEHIYHHQSDPYEIRSAAEKEGVTLSLHASSWDLNICSINNGIQEQSVRELKKSIDLAEALQVVHMTFHPGRFTVKNYLAHAHMQALVKNTKVIVEYAAAKGVVLSQELMEPIAKEMITNPRAMNTFLEQVGQGLHVTLDIAHTPLEESNINYLDNLERVNSIHLSDSSKKQYHLPLGEGEIDLDSILTSLSNTDFPVVLEGMDTTRELTFLKKHLAFLQNAGWIEGKTNV</sequence>
<dbReference type="InterPro" id="IPR013022">
    <property type="entry name" value="Xyl_isomerase-like_TIM-brl"/>
</dbReference>
<proteinExistence type="predicted"/>
<protein>
    <submittedName>
        <fullName evidence="2">Sugar phosphate isomerase/epimerase family protein</fullName>
    </submittedName>
</protein>
<evidence type="ECO:0000259" key="1">
    <source>
        <dbReference type="Pfam" id="PF01261"/>
    </source>
</evidence>
<dbReference type="EMBL" id="JBHSAO010000004">
    <property type="protein sequence ID" value="MFC4023586.1"/>
    <property type="molecule type" value="Genomic_DNA"/>
</dbReference>
<dbReference type="GO" id="GO:0016853">
    <property type="term" value="F:isomerase activity"/>
    <property type="evidence" value="ECO:0007669"/>
    <property type="project" value="UniProtKB-KW"/>
</dbReference>
<comment type="caution">
    <text evidence="2">The sequence shown here is derived from an EMBL/GenBank/DDBJ whole genome shotgun (WGS) entry which is preliminary data.</text>
</comment>
<keyword evidence="3" id="KW-1185">Reference proteome</keyword>
<feature type="domain" description="Xylose isomerase-like TIM barrel" evidence="1">
    <location>
        <begin position="20"/>
        <end position="237"/>
    </location>
</feature>
<name>A0ABV8GXH8_9BACI</name>
<evidence type="ECO:0000313" key="3">
    <source>
        <dbReference type="Proteomes" id="UP001595772"/>
    </source>
</evidence>
<dbReference type="RefSeq" id="WP_379496088.1">
    <property type="nucleotide sequence ID" value="NZ_JBHSAO010000004.1"/>
</dbReference>
<accession>A0ABV8GXH8</accession>
<dbReference type="PANTHER" id="PTHR12110:SF21">
    <property type="entry name" value="XYLOSE ISOMERASE-LIKE TIM BARREL DOMAIN-CONTAINING PROTEIN"/>
    <property type="match status" value="1"/>
</dbReference>
<dbReference type="InterPro" id="IPR050312">
    <property type="entry name" value="IolE/XylAMocC-like"/>
</dbReference>
<dbReference type="SUPFAM" id="SSF51658">
    <property type="entry name" value="Xylose isomerase-like"/>
    <property type="match status" value="1"/>
</dbReference>
<dbReference type="Gene3D" id="3.20.20.150">
    <property type="entry name" value="Divalent-metal-dependent TIM barrel enzymes"/>
    <property type="match status" value="1"/>
</dbReference>
<organism evidence="2 3">
    <name type="scientific">Oceanobacillus longus</name>
    <dbReference type="NCBI Taxonomy" id="930120"/>
    <lineage>
        <taxon>Bacteria</taxon>
        <taxon>Bacillati</taxon>
        <taxon>Bacillota</taxon>
        <taxon>Bacilli</taxon>
        <taxon>Bacillales</taxon>
        <taxon>Bacillaceae</taxon>
        <taxon>Oceanobacillus</taxon>
    </lineage>
</organism>
<reference evidence="3" key="1">
    <citation type="journal article" date="2019" name="Int. J. Syst. Evol. Microbiol.">
        <title>The Global Catalogue of Microorganisms (GCM) 10K type strain sequencing project: providing services to taxonomists for standard genome sequencing and annotation.</title>
        <authorList>
            <consortium name="The Broad Institute Genomics Platform"/>
            <consortium name="The Broad Institute Genome Sequencing Center for Infectious Disease"/>
            <person name="Wu L."/>
            <person name="Ma J."/>
        </authorList>
    </citation>
    <scope>NUCLEOTIDE SEQUENCE [LARGE SCALE GENOMIC DNA]</scope>
    <source>
        <strain evidence="3">IBRC-M 10703</strain>
    </source>
</reference>
<dbReference type="PANTHER" id="PTHR12110">
    <property type="entry name" value="HYDROXYPYRUVATE ISOMERASE"/>
    <property type="match status" value="1"/>
</dbReference>
<evidence type="ECO:0000313" key="2">
    <source>
        <dbReference type="EMBL" id="MFC4023586.1"/>
    </source>
</evidence>
<gene>
    <name evidence="2" type="ORF">ACFOUV_07090</name>
</gene>